<accession>A0ABS2PJF9</accession>
<protein>
    <submittedName>
        <fullName evidence="1">Uncharacterized protein</fullName>
    </submittedName>
</protein>
<sequence length="30" mass="3674">MWWLFLAIILVSLIIFFIELKRAPQMDDHI</sequence>
<organism evidence="1 2">
    <name type="scientific">Streptococcus saliviloxodontae</name>
    <dbReference type="NCBI Taxonomy" id="1349416"/>
    <lineage>
        <taxon>Bacteria</taxon>
        <taxon>Bacillati</taxon>
        <taxon>Bacillota</taxon>
        <taxon>Bacilli</taxon>
        <taxon>Lactobacillales</taxon>
        <taxon>Streptococcaceae</taxon>
        <taxon>Streptococcus</taxon>
    </lineage>
</organism>
<evidence type="ECO:0000313" key="1">
    <source>
        <dbReference type="EMBL" id="MBM7635568.1"/>
    </source>
</evidence>
<dbReference type="Proteomes" id="UP000809081">
    <property type="component" value="Unassembled WGS sequence"/>
</dbReference>
<evidence type="ECO:0000313" key="2">
    <source>
        <dbReference type="Proteomes" id="UP000809081"/>
    </source>
</evidence>
<reference evidence="1 2" key="1">
    <citation type="submission" date="2021-01" db="EMBL/GenBank/DDBJ databases">
        <title>Genomic Encyclopedia of Type Strains, Phase IV (KMG-IV): sequencing the most valuable type-strain genomes for metagenomic binning, comparative biology and taxonomic classification.</title>
        <authorList>
            <person name="Goeker M."/>
        </authorList>
    </citation>
    <scope>NUCLEOTIDE SEQUENCE [LARGE SCALE GENOMIC DNA]</scope>
    <source>
        <strain evidence="1 2">DSM 27513</strain>
    </source>
</reference>
<comment type="caution">
    <text evidence="1">The sequence shown here is derived from an EMBL/GenBank/DDBJ whole genome shotgun (WGS) entry which is preliminary data.</text>
</comment>
<dbReference type="EMBL" id="JAFBEI010000005">
    <property type="protein sequence ID" value="MBM7635568.1"/>
    <property type="molecule type" value="Genomic_DNA"/>
</dbReference>
<gene>
    <name evidence="1" type="ORF">JOC31_000361</name>
</gene>
<name>A0ABS2PJF9_9STRE</name>
<proteinExistence type="predicted"/>
<keyword evidence="2" id="KW-1185">Reference proteome</keyword>